<dbReference type="SUPFAM" id="SSF55961">
    <property type="entry name" value="Bet v1-like"/>
    <property type="match status" value="1"/>
</dbReference>
<evidence type="ECO:0000313" key="1">
    <source>
        <dbReference type="EMBL" id="QPC82891.1"/>
    </source>
</evidence>
<dbReference type="Proteomes" id="UP000594468">
    <property type="component" value="Chromosome"/>
</dbReference>
<dbReference type="Gene3D" id="3.30.530.20">
    <property type="match status" value="1"/>
</dbReference>
<sequence>MPTESFDKQMIIAQPPQHIYDYLCHPTHFVRLQPLIKDIFNIEESQDDDGHTIYRYEATEAMSLFGFKLNNHLRAVMTLAEPGRVLMQVAQAPMGVQVKQVLTLSPVPEGTSVNNHIEVTAPRPLLGFSTATAKEAHAALLEELKRRMETA</sequence>
<dbReference type="AlphaFoldDB" id="A0A7S8IES3"/>
<name>A0A7S8IES3_9CHLR</name>
<keyword evidence="2" id="KW-1185">Reference proteome</keyword>
<gene>
    <name evidence="1" type="ORF">G4Y79_00535</name>
</gene>
<dbReference type="InterPro" id="IPR023393">
    <property type="entry name" value="START-like_dom_sf"/>
</dbReference>
<dbReference type="CDD" id="cd07812">
    <property type="entry name" value="SRPBCC"/>
    <property type="match status" value="1"/>
</dbReference>
<dbReference type="EMBL" id="CP062983">
    <property type="protein sequence ID" value="QPC82891.1"/>
    <property type="molecule type" value="Genomic_DNA"/>
</dbReference>
<accession>A0A7S8IES3</accession>
<dbReference type="KEGG" id="pmet:G4Y79_00535"/>
<dbReference type="RefSeq" id="WP_195170960.1">
    <property type="nucleotide sequence ID" value="NZ_CP062983.1"/>
</dbReference>
<reference evidence="1 2" key="1">
    <citation type="submission" date="2020-02" db="EMBL/GenBank/DDBJ databases">
        <authorList>
            <person name="Zheng R.K."/>
            <person name="Sun C.M."/>
        </authorList>
    </citation>
    <scope>NUCLEOTIDE SEQUENCE [LARGE SCALE GENOMIC DNA]</scope>
    <source>
        <strain evidence="2">rifampicinis</strain>
    </source>
</reference>
<proteinExistence type="predicted"/>
<protein>
    <submittedName>
        <fullName evidence="1">SRPBCC family protein</fullName>
    </submittedName>
</protein>
<organism evidence="1 2">
    <name type="scientific">Phototrophicus methaneseepsis</name>
    <dbReference type="NCBI Taxonomy" id="2710758"/>
    <lineage>
        <taxon>Bacteria</taxon>
        <taxon>Bacillati</taxon>
        <taxon>Chloroflexota</taxon>
        <taxon>Candidatus Thermofontia</taxon>
        <taxon>Phototrophicales</taxon>
        <taxon>Phototrophicaceae</taxon>
        <taxon>Phototrophicus</taxon>
    </lineage>
</organism>
<evidence type="ECO:0000313" key="2">
    <source>
        <dbReference type="Proteomes" id="UP000594468"/>
    </source>
</evidence>